<name>A0ABX2YU87_9PSED</name>
<organism evidence="2 3">
    <name type="scientific">Pseudomonas aylmerensis</name>
    <dbReference type="NCBI Taxonomy" id="1869229"/>
    <lineage>
        <taxon>Bacteria</taxon>
        <taxon>Pseudomonadati</taxon>
        <taxon>Pseudomonadota</taxon>
        <taxon>Gammaproteobacteria</taxon>
        <taxon>Pseudomonadales</taxon>
        <taxon>Pseudomonadaceae</taxon>
        <taxon>Pseudomonas</taxon>
    </lineage>
</organism>
<evidence type="ECO:0000313" key="3">
    <source>
        <dbReference type="Proteomes" id="UP000095081"/>
    </source>
</evidence>
<feature type="compositionally biased region" description="Basic residues" evidence="1">
    <location>
        <begin position="173"/>
        <end position="182"/>
    </location>
</feature>
<dbReference type="Proteomes" id="UP000095081">
    <property type="component" value="Unassembled WGS sequence"/>
</dbReference>
<proteinExistence type="predicted"/>
<feature type="region of interest" description="Disordered" evidence="1">
    <location>
        <begin position="163"/>
        <end position="182"/>
    </location>
</feature>
<feature type="compositionally biased region" description="Basic and acidic residues" evidence="1">
    <location>
        <begin position="163"/>
        <end position="172"/>
    </location>
</feature>
<gene>
    <name evidence="2" type="ORF">BBG20_16750</name>
</gene>
<keyword evidence="3" id="KW-1185">Reference proteome</keyword>
<protein>
    <submittedName>
        <fullName evidence="2">Uncharacterized protein</fullName>
    </submittedName>
</protein>
<evidence type="ECO:0000313" key="2">
    <source>
        <dbReference type="EMBL" id="OCW25094.1"/>
    </source>
</evidence>
<reference evidence="2 3" key="1">
    <citation type="submission" date="2016-06" db="EMBL/GenBank/DDBJ databases">
        <title>Draft genome sequence of Pseudomonas sp. S1E40, a novel strain antagonistic activity to fungal plant pathogen.</title>
        <authorList>
            <person name="Tambong J.T."/>
            <person name="Tchagang C."/>
            <person name="Xu R."/>
        </authorList>
    </citation>
    <scope>NUCLEOTIDE SEQUENCE [LARGE SCALE GENOMIC DNA]</scope>
    <source>
        <strain evidence="2 3">S1E40</strain>
    </source>
</reference>
<evidence type="ECO:0000256" key="1">
    <source>
        <dbReference type="SAM" id="MobiDB-lite"/>
    </source>
</evidence>
<dbReference type="RefSeq" id="WP_065905290.1">
    <property type="nucleotide sequence ID" value="NZ_MAUE01000024.1"/>
</dbReference>
<accession>A0ABX2YU87</accession>
<comment type="caution">
    <text evidence="2">The sequence shown here is derived from an EMBL/GenBank/DDBJ whole genome shotgun (WGS) entry which is preliminary data.</text>
</comment>
<sequence>MAFLSKHFQNDQILEVIMLAAYTAHRQGKDFNELFGIAASLCKAVDWKYKREWRWVIPDGDREIKVFSRSAPLKAVHLGAKISDAYALDILNIGSETEGQGIYIVFWFGLDLKIQPPPEGATPETPDALRVALEAQLPVELAARTSVVVLDLTDAGAAARARKESGFEEAKAAKKKRRTAAK</sequence>
<dbReference type="EMBL" id="MAUE01000024">
    <property type="protein sequence ID" value="OCW25094.1"/>
    <property type="molecule type" value="Genomic_DNA"/>
</dbReference>